<gene>
    <name evidence="4" type="ORF">HO173_008427</name>
</gene>
<dbReference type="PANTHER" id="PTHR24201:SF2">
    <property type="entry name" value="ANKYRIN REPEAT DOMAIN-CONTAINING PROTEIN 42"/>
    <property type="match status" value="1"/>
</dbReference>
<reference evidence="4 5" key="1">
    <citation type="journal article" date="2020" name="Genomics">
        <title>Complete, high-quality genomes from long-read metagenomic sequencing of two wolf lichen thalli reveals enigmatic genome architecture.</title>
        <authorList>
            <person name="McKenzie S.K."/>
            <person name="Walston R.F."/>
            <person name="Allen J.L."/>
        </authorList>
    </citation>
    <scope>NUCLEOTIDE SEQUENCE [LARGE SCALE GENOMIC DNA]</scope>
    <source>
        <strain evidence="4">WasteWater2</strain>
    </source>
</reference>
<dbReference type="InterPro" id="IPR002110">
    <property type="entry name" value="Ankyrin_rpt"/>
</dbReference>
<feature type="repeat" description="ANK" evidence="3">
    <location>
        <begin position="119"/>
        <end position="151"/>
    </location>
</feature>
<organism evidence="4 5">
    <name type="scientific">Letharia columbiana</name>
    <dbReference type="NCBI Taxonomy" id="112416"/>
    <lineage>
        <taxon>Eukaryota</taxon>
        <taxon>Fungi</taxon>
        <taxon>Dikarya</taxon>
        <taxon>Ascomycota</taxon>
        <taxon>Pezizomycotina</taxon>
        <taxon>Lecanoromycetes</taxon>
        <taxon>OSLEUM clade</taxon>
        <taxon>Lecanoromycetidae</taxon>
        <taxon>Lecanorales</taxon>
        <taxon>Lecanorineae</taxon>
        <taxon>Parmeliaceae</taxon>
        <taxon>Letharia</taxon>
    </lineage>
</organism>
<dbReference type="EMBL" id="JACCJC010000038">
    <property type="protein sequence ID" value="KAF6233495.1"/>
    <property type="molecule type" value="Genomic_DNA"/>
</dbReference>
<dbReference type="InterPro" id="IPR036770">
    <property type="entry name" value="Ankyrin_rpt-contain_sf"/>
</dbReference>
<feature type="repeat" description="ANK" evidence="3">
    <location>
        <begin position="86"/>
        <end position="118"/>
    </location>
</feature>
<dbReference type="SUPFAM" id="SSF48403">
    <property type="entry name" value="Ankyrin repeat"/>
    <property type="match status" value="1"/>
</dbReference>
<evidence type="ECO:0000256" key="1">
    <source>
        <dbReference type="ARBA" id="ARBA00022737"/>
    </source>
</evidence>
<dbReference type="PROSITE" id="PS50297">
    <property type="entry name" value="ANK_REP_REGION"/>
    <property type="match status" value="2"/>
</dbReference>
<evidence type="ECO:0000313" key="4">
    <source>
        <dbReference type="EMBL" id="KAF6233495.1"/>
    </source>
</evidence>
<dbReference type="SMART" id="SM00248">
    <property type="entry name" value="ANK"/>
    <property type="match status" value="2"/>
</dbReference>
<sequence length="178" mass="19536">MLNNKLFRALAGSGCVWVLQVLSQHCGLAEVPKKWLDLARLHDTVDSYPGGSLDSYVRLTRFTDLKIDLVKELLAQGVEPDVPDGRGQTPLMHAAVLGNILTVQALLSADASPSSKDRQGRTPLFFAAFGGHYGIVEILLDLGVSIDLGDTKGDTPTTMATRRGHMRVFRLLERRRQI</sequence>
<dbReference type="GeneID" id="59290083"/>
<dbReference type="AlphaFoldDB" id="A0A8H6FRQ4"/>
<evidence type="ECO:0000256" key="3">
    <source>
        <dbReference type="PROSITE-ProRule" id="PRU00023"/>
    </source>
</evidence>
<keyword evidence="2 3" id="KW-0040">ANK repeat</keyword>
<comment type="caution">
    <text evidence="4">The sequence shown here is derived from an EMBL/GenBank/DDBJ whole genome shotgun (WGS) entry which is preliminary data.</text>
</comment>
<evidence type="ECO:0000256" key="2">
    <source>
        <dbReference type="ARBA" id="ARBA00023043"/>
    </source>
</evidence>
<protein>
    <recommendedName>
        <fullName evidence="6">Ankyrin repeat protein</fullName>
    </recommendedName>
</protein>
<name>A0A8H6FRQ4_9LECA</name>
<dbReference type="Proteomes" id="UP000578531">
    <property type="component" value="Unassembled WGS sequence"/>
</dbReference>
<dbReference type="PANTHER" id="PTHR24201">
    <property type="entry name" value="ANK_REP_REGION DOMAIN-CONTAINING PROTEIN"/>
    <property type="match status" value="1"/>
</dbReference>
<dbReference type="PROSITE" id="PS50088">
    <property type="entry name" value="ANK_REPEAT"/>
    <property type="match status" value="2"/>
</dbReference>
<evidence type="ECO:0000313" key="5">
    <source>
        <dbReference type="Proteomes" id="UP000578531"/>
    </source>
</evidence>
<dbReference type="OrthoDB" id="20872at2759"/>
<dbReference type="InterPro" id="IPR050776">
    <property type="entry name" value="Ank_Repeat/CDKN_Inhibitor"/>
</dbReference>
<evidence type="ECO:0008006" key="6">
    <source>
        <dbReference type="Google" id="ProtNLM"/>
    </source>
</evidence>
<dbReference type="RefSeq" id="XP_037162913.1">
    <property type="nucleotide sequence ID" value="XM_037310327.1"/>
</dbReference>
<keyword evidence="1" id="KW-0677">Repeat</keyword>
<accession>A0A8H6FRQ4</accession>
<dbReference type="Pfam" id="PF12796">
    <property type="entry name" value="Ank_2"/>
    <property type="match status" value="1"/>
</dbReference>
<keyword evidence="5" id="KW-1185">Reference proteome</keyword>
<proteinExistence type="predicted"/>
<dbReference type="Gene3D" id="1.25.40.20">
    <property type="entry name" value="Ankyrin repeat-containing domain"/>
    <property type="match status" value="2"/>
</dbReference>